<reference evidence="11 12" key="1">
    <citation type="submission" date="2018-10" db="EMBL/GenBank/DDBJ databases">
        <title>Sequencing the genomes of 1000 actinobacteria strains.</title>
        <authorList>
            <person name="Klenk H.-P."/>
        </authorList>
    </citation>
    <scope>NUCLEOTIDE SEQUENCE [LARGE SCALE GENOMIC DNA]</scope>
    <source>
        <strain evidence="11 12">DSM 45175</strain>
    </source>
</reference>
<dbReference type="UniPathway" id="UPA00035">
    <property type="reaction ID" value="UER00042"/>
</dbReference>
<dbReference type="Proteomes" id="UP000277671">
    <property type="component" value="Unassembled WGS sequence"/>
</dbReference>
<dbReference type="PANTHER" id="PTHR42894">
    <property type="entry name" value="N-(5'-PHOSPHORIBOSYL)ANTHRANILATE ISOMERASE"/>
    <property type="match status" value="1"/>
</dbReference>
<dbReference type="AlphaFoldDB" id="A0A495JCC3"/>
<proteinExistence type="inferred from homology"/>
<gene>
    <name evidence="9" type="primary">trpF</name>
    <name evidence="11" type="ORF">BDK92_0380</name>
</gene>
<dbReference type="CDD" id="cd00405">
    <property type="entry name" value="PRAI"/>
    <property type="match status" value="1"/>
</dbReference>
<dbReference type="SUPFAM" id="SSF51366">
    <property type="entry name" value="Ribulose-phoshate binding barrel"/>
    <property type="match status" value="1"/>
</dbReference>
<comment type="catalytic activity">
    <reaction evidence="1 9">
        <text>N-(5-phospho-beta-D-ribosyl)anthranilate = 1-(2-carboxyphenylamino)-1-deoxy-D-ribulose 5-phosphate</text>
        <dbReference type="Rhea" id="RHEA:21540"/>
        <dbReference type="ChEBI" id="CHEBI:18277"/>
        <dbReference type="ChEBI" id="CHEBI:58613"/>
        <dbReference type="EC" id="5.3.1.24"/>
    </reaction>
</comment>
<evidence type="ECO:0000313" key="11">
    <source>
        <dbReference type="EMBL" id="RKR86158.1"/>
    </source>
</evidence>
<evidence type="ECO:0000256" key="7">
    <source>
        <dbReference type="ARBA" id="ARBA00023141"/>
    </source>
</evidence>
<keyword evidence="8 9" id="KW-0413">Isomerase</keyword>
<dbReference type="Gene3D" id="3.20.20.70">
    <property type="entry name" value="Aldolase class I"/>
    <property type="match status" value="1"/>
</dbReference>
<organism evidence="11 12">
    <name type="scientific">Micromonospora pisi</name>
    <dbReference type="NCBI Taxonomy" id="589240"/>
    <lineage>
        <taxon>Bacteria</taxon>
        <taxon>Bacillati</taxon>
        <taxon>Actinomycetota</taxon>
        <taxon>Actinomycetes</taxon>
        <taxon>Micromonosporales</taxon>
        <taxon>Micromonosporaceae</taxon>
        <taxon>Micromonospora</taxon>
    </lineage>
</organism>
<evidence type="ECO:0000256" key="3">
    <source>
        <dbReference type="ARBA" id="ARBA00012572"/>
    </source>
</evidence>
<protein>
    <recommendedName>
        <fullName evidence="4 9">N-(5'-phosphoribosyl)anthranilate isomerase</fullName>
        <shortName evidence="9">PRAI</shortName>
        <ecNumber evidence="3 9">5.3.1.24</ecNumber>
    </recommendedName>
</protein>
<evidence type="ECO:0000313" key="12">
    <source>
        <dbReference type="Proteomes" id="UP000277671"/>
    </source>
</evidence>
<keyword evidence="7 9" id="KW-0057">Aromatic amino acid biosynthesis</keyword>
<keyword evidence="5 9" id="KW-0028">Amino-acid biosynthesis</keyword>
<accession>A0A495JCC3</accession>
<dbReference type="GO" id="GO:0004640">
    <property type="term" value="F:phosphoribosylanthranilate isomerase activity"/>
    <property type="evidence" value="ECO:0007669"/>
    <property type="project" value="UniProtKB-UniRule"/>
</dbReference>
<evidence type="ECO:0000256" key="1">
    <source>
        <dbReference type="ARBA" id="ARBA00001164"/>
    </source>
</evidence>
<evidence type="ECO:0000256" key="5">
    <source>
        <dbReference type="ARBA" id="ARBA00022605"/>
    </source>
</evidence>
<dbReference type="InterPro" id="IPR013785">
    <property type="entry name" value="Aldolase_TIM"/>
</dbReference>
<evidence type="ECO:0000256" key="9">
    <source>
        <dbReference type="HAMAP-Rule" id="MF_00135"/>
    </source>
</evidence>
<keyword evidence="6 9" id="KW-0822">Tryptophan biosynthesis</keyword>
<dbReference type="InterPro" id="IPR001240">
    <property type="entry name" value="PRAI_dom"/>
</dbReference>
<dbReference type="InterPro" id="IPR011060">
    <property type="entry name" value="RibuloseP-bd_barrel"/>
</dbReference>
<dbReference type="Pfam" id="PF00697">
    <property type="entry name" value="PRAI"/>
    <property type="match status" value="1"/>
</dbReference>
<comment type="similarity">
    <text evidence="9">Belongs to the TrpF family.</text>
</comment>
<dbReference type="HAMAP" id="MF_00135">
    <property type="entry name" value="PRAI"/>
    <property type="match status" value="1"/>
</dbReference>
<dbReference type="EMBL" id="RBKT01000001">
    <property type="protein sequence ID" value="RKR86158.1"/>
    <property type="molecule type" value="Genomic_DNA"/>
</dbReference>
<comment type="caution">
    <text evidence="11">The sequence shown here is derived from an EMBL/GenBank/DDBJ whole genome shotgun (WGS) entry which is preliminary data.</text>
</comment>
<sequence length="203" mass="20991">MFVKVCGLRTAPDVAASVDAGADAIGFVLTPSPRQVTPAEARELAEAVPTDVLTVGVFRGEPVDVVRAAVAASGVRAIQLHGDEPATHYTALRELGLPLIRGTSPGGAAGLRPGALGEDLLIVDSPQPGSGAAWDWDTLDRAALAGRWLLAGGLRPDNVGAAIDALRPWGVDVSSGVEVRRGVKDPALIRVFLEAVRTRVGQN</sequence>
<dbReference type="OrthoDB" id="3243379at2"/>
<dbReference type="RefSeq" id="WP_121154007.1">
    <property type="nucleotide sequence ID" value="NZ_RBKT01000001.1"/>
</dbReference>
<evidence type="ECO:0000256" key="8">
    <source>
        <dbReference type="ARBA" id="ARBA00023235"/>
    </source>
</evidence>
<dbReference type="EC" id="5.3.1.24" evidence="3 9"/>
<feature type="domain" description="N-(5'phosphoribosyl) anthranilate isomerase (PRAI)" evidence="10">
    <location>
        <begin position="3"/>
        <end position="194"/>
    </location>
</feature>
<dbReference type="PANTHER" id="PTHR42894:SF1">
    <property type="entry name" value="N-(5'-PHOSPHORIBOSYL)ANTHRANILATE ISOMERASE"/>
    <property type="match status" value="1"/>
</dbReference>
<dbReference type="InterPro" id="IPR044643">
    <property type="entry name" value="TrpF_fam"/>
</dbReference>
<dbReference type="GO" id="GO:0000162">
    <property type="term" value="P:L-tryptophan biosynthetic process"/>
    <property type="evidence" value="ECO:0007669"/>
    <property type="project" value="UniProtKB-UniRule"/>
</dbReference>
<name>A0A495JCC3_9ACTN</name>
<keyword evidence="12" id="KW-1185">Reference proteome</keyword>
<evidence type="ECO:0000259" key="10">
    <source>
        <dbReference type="Pfam" id="PF00697"/>
    </source>
</evidence>
<evidence type="ECO:0000256" key="6">
    <source>
        <dbReference type="ARBA" id="ARBA00022822"/>
    </source>
</evidence>
<evidence type="ECO:0000256" key="4">
    <source>
        <dbReference type="ARBA" id="ARBA00022272"/>
    </source>
</evidence>
<comment type="pathway">
    <text evidence="2 9">Amino-acid biosynthesis; L-tryptophan biosynthesis; L-tryptophan from chorismate: step 3/5.</text>
</comment>
<evidence type="ECO:0000256" key="2">
    <source>
        <dbReference type="ARBA" id="ARBA00004664"/>
    </source>
</evidence>